<keyword evidence="5" id="KW-0804">Transcription</keyword>
<accession>A0A8K0QWJ5</accession>
<evidence type="ECO:0000256" key="5">
    <source>
        <dbReference type="ARBA" id="ARBA00023163"/>
    </source>
</evidence>
<keyword evidence="4" id="KW-0238">DNA-binding</keyword>
<dbReference type="AlphaFoldDB" id="A0A8K0QWJ5"/>
<dbReference type="OrthoDB" id="5414787at2759"/>
<keyword evidence="3" id="KW-0805">Transcription regulation</keyword>
<evidence type="ECO:0000256" key="4">
    <source>
        <dbReference type="ARBA" id="ARBA00023125"/>
    </source>
</evidence>
<evidence type="ECO:0000256" key="3">
    <source>
        <dbReference type="ARBA" id="ARBA00023015"/>
    </source>
</evidence>
<dbReference type="InterPro" id="IPR051430">
    <property type="entry name" value="Fungal_TF_Env_Response"/>
</dbReference>
<evidence type="ECO:0000313" key="8">
    <source>
        <dbReference type="EMBL" id="KAH7075239.1"/>
    </source>
</evidence>
<evidence type="ECO:0000256" key="6">
    <source>
        <dbReference type="ARBA" id="ARBA00023242"/>
    </source>
</evidence>
<keyword evidence="1" id="KW-0479">Metal-binding</keyword>
<evidence type="ECO:0000256" key="2">
    <source>
        <dbReference type="ARBA" id="ARBA00022833"/>
    </source>
</evidence>
<dbReference type="CDD" id="cd12148">
    <property type="entry name" value="fungal_TF_MHR"/>
    <property type="match status" value="1"/>
</dbReference>
<dbReference type="SMART" id="SM00906">
    <property type="entry name" value="Fungal_trans"/>
    <property type="match status" value="1"/>
</dbReference>
<protein>
    <recommendedName>
        <fullName evidence="7">Xylanolytic transcriptional activator regulatory domain-containing protein</fullName>
    </recommendedName>
</protein>
<dbReference type="GO" id="GO:0001228">
    <property type="term" value="F:DNA-binding transcription activator activity, RNA polymerase II-specific"/>
    <property type="evidence" value="ECO:0007669"/>
    <property type="project" value="TreeGrafter"/>
</dbReference>
<dbReference type="GO" id="GO:0005634">
    <property type="term" value="C:nucleus"/>
    <property type="evidence" value="ECO:0007669"/>
    <property type="project" value="TreeGrafter"/>
</dbReference>
<organism evidence="8 9">
    <name type="scientific">Paraphoma chrysanthemicola</name>
    <dbReference type="NCBI Taxonomy" id="798071"/>
    <lineage>
        <taxon>Eukaryota</taxon>
        <taxon>Fungi</taxon>
        <taxon>Dikarya</taxon>
        <taxon>Ascomycota</taxon>
        <taxon>Pezizomycotina</taxon>
        <taxon>Dothideomycetes</taxon>
        <taxon>Pleosporomycetidae</taxon>
        <taxon>Pleosporales</taxon>
        <taxon>Pleosporineae</taxon>
        <taxon>Phaeosphaeriaceae</taxon>
        <taxon>Paraphoma</taxon>
    </lineage>
</organism>
<dbReference type="GO" id="GO:0008270">
    <property type="term" value="F:zinc ion binding"/>
    <property type="evidence" value="ECO:0007669"/>
    <property type="project" value="InterPro"/>
</dbReference>
<dbReference type="GO" id="GO:0000978">
    <property type="term" value="F:RNA polymerase II cis-regulatory region sequence-specific DNA binding"/>
    <property type="evidence" value="ECO:0007669"/>
    <property type="project" value="TreeGrafter"/>
</dbReference>
<evidence type="ECO:0000259" key="7">
    <source>
        <dbReference type="SMART" id="SM00906"/>
    </source>
</evidence>
<comment type="caution">
    <text evidence="8">The sequence shown here is derived from an EMBL/GenBank/DDBJ whole genome shotgun (WGS) entry which is preliminary data.</text>
</comment>
<proteinExistence type="predicted"/>
<evidence type="ECO:0000256" key="1">
    <source>
        <dbReference type="ARBA" id="ARBA00022723"/>
    </source>
</evidence>
<keyword evidence="6" id="KW-0539">Nucleus</keyword>
<dbReference type="InterPro" id="IPR007219">
    <property type="entry name" value="XnlR_reg_dom"/>
</dbReference>
<keyword evidence="2" id="KW-0862">Zinc</keyword>
<gene>
    <name evidence="8" type="ORF">FB567DRAFT_597167</name>
</gene>
<dbReference type="Pfam" id="PF04082">
    <property type="entry name" value="Fungal_trans"/>
    <property type="match status" value="1"/>
</dbReference>
<keyword evidence="9" id="KW-1185">Reference proteome</keyword>
<name>A0A8K0QWJ5_9PLEO</name>
<feature type="domain" description="Xylanolytic transcriptional activator regulatory" evidence="7">
    <location>
        <begin position="259"/>
        <end position="333"/>
    </location>
</feature>
<reference evidence="8" key="1">
    <citation type="journal article" date="2021" name="Nat. Commun.">
        <title>Genetic determinants of endophytism in the Arabidopsis root mycobiome.</title>
        <authorList>
            <person name="Mesny F."/>
            <person name="Miyauchi S."/>
            <person name="Thiergart T."/>
            <person name="Pickel B."/>
            <person name="Atanasova L."/>
            <person name="Karlsson M."/>
            <person name="Huettel B."/>
            <person name="Barry K.W."/>
            <person name="Haridas S."/>
            <person name="Chen C."/>
            <person name="Bauer D."/>
            <person name="Andreopoulos W."/>
            <person name="Pangilinan J."/>
            <person name="LaButti K."/>
            <person name="Riley R."/>
            <person name="Lipzen A."/>
            <person name="Clum A."/>
            <person name="Drula E."/>
            <person name="Henrissat B."/>
            <person name="Kohler A."/>
            <person name="Grigoriev I.V."/>
            <person name="Martin F.M."/>
            <person name="Hacquard S."/>
        </authorList>
    </citation>
    <scope>NUCLEOTIDE SEQUENCE</scope>
    <source>
        <strain evidence="8">MPI-SDFR-AT-0120</strain>
    </source>
</reference>
<sequence>MNGKEITAISVSGTGTLEDLQVRLARVEELLGLKSEGLPTVAEKTLRASQPLGTVVVKGDRSVFHGQNDRVTLLNQFSEVKDILNGMSADDQIQAWAKQVKFLQNKSVKMTASPDSLVEHEFSLALLKLREFLPPKHYCDRLVSIYVNHFERTMRVLHIPTFMRQYEQLWREESIEAYNPASILPQVTAVMSMAYHMDDARELGEGQPHRFYLKGAALDLVQAWVDELTRKQRTELSTLQVEILLLLAKSLRYLHPEKLWSSTGALVRSGMVMGLNMDPSAVKGFTPYQIEMRRRIWTTILEIDLQASVATGMPTVLPELDPACLTPSNLNDSDFNENSASLPASQPLDTYTDNIYQVILASSLPERLKALSLVQRSTPDVEVAVGLGRKVEECIKRKPQIVHLDNHNEIRPLDAGTQLHRVLLDLYLRRPILCLYKPLLLHQDPSTPTDIYTELNQHCLASSVVILSYQDLYTLPALRTITQSPLAHQNFFYRCCKMDVLWAALNCCQAIRRGSADSSSTLTARVKSTIECLIDRIGQKGSDLKDIVFLALALESVQLSDPSLNRAQALQRVVKKTLAACRERLLQPMVAHQPQSSTTRNQGVEAAMIVTPPMSYPAPTNDLGTKSALSSDYLRSNNDWFGELPDLAAEYTNFEASTFGSADLLDFGNVQDWNWEHMWQ</sequence>
<dbReference type="GO" id="GO:0006351">
    <property type="term" value="P:DNA-templated transcription"/>
    <property type="evidence" value="ECO:0007669"/>
    <property type="project" value="InterPro"/>
</dbReference>
<dbReference type="EMBL" id="JAGMVJ010000020">
    <property type="protein sequence ID" value="KAH7075239.1"/>
    <property type="molecule type" value="Genomic_DNA"/>
</dbReference>
<dbReference type="PANTHER" id="PTHR31944:SF131">
    <property type="entry name" value="HEME-RESPONSIVE ZINC FINGER TRANSCRIPTION FACTOR HAP1"/>
    <property type="match status" value="1"/>
</dbReference>
<evidence type="ECO:0000313" key="9">
    <source>
        <dbReference type="Proteomes" id="UP000813461"/>
    </source>
</evidence>
<dbReference type="PANTHER" id="PTHR31944">
    <property type="entry name" value="HEME-RESPONSIVE ZINC FINGER TRANSCRIPTION FACTOR HAP1"/>
    <property type="match status" value="1"/>
</dbReference>
<dbReference type="Proteomes" id="UP000813461">
    <property type="component" value="Unassembled WGS sequence"/>
</dbReference>